<dbReference type="OrthoDB" id="3789967at2"/>
<dbReference type="Pfam" id="PF03358">
    <property type="entry name" value="FMN_red"/>
    <property type="match status" value="1"/>
</dbReference>
<keyword evidence="3" id="KW-1185">Reference proteome</keyword>
<dbReference type="GO" id="GO:0016491">
    <property type="term" value="F:oxidoreductase activity"/>
    <property type="evidence" value="ECO:0007669"/>
    <property type="project" value="InterPro"/>
</dbReference>
<dbReference type="AlphaFoldDB" id="A0A369BIV5"/>
<dbReference type="InterPro" id="IPR050104">
    <property type="entry name" value="FMN-dep_NADH:Q_OxRdtase_AzoR1"/>
</dbReference>
<dbReference type="PANTHER" id="PTHR43741:SF4">
    <property type="entry name" value="FMN-DEPENDENT NADH:QUINONE OXIDOREDUCTASE"/>
    <property type="match status" value="1"/>
</dbReference>
<evidence type="ECO:0000259" key="1">
    <source>
        <dbReference type="Pfam" id="PF03358"/>
    </source>
</evidence>
<feature type="domain" description="NADPH-dependent FMN reductase-like" evidence="1">
    <location>
        <begin position="1"/>
        <end position="154"/>
    </location>
</feature>
<evidence type="ECO:0000313" key="2">
    <source>
        <dbReference type="EMBL" id="RCX21085.1"/>
    </source>
</evidence>
<comment type="caution">
    <text evidence="2">The sequence shown here is derived from an EMBL/GenBank/DDBJ whole genome shotgun (WGS) entry which is preliminary data.</text>
</comment>
<proteinExistence type="predicted"/>
<accession>A0A369BIV5</accession>
<name>A0A369BIV5_9FIRM</name>
<evidence type="ECO:0000313" key="3">
    <source>
        <dbReference type="Proteomes" id="UP000253034"/>
    </source>
</evidence>
<dbReference type="PANTHER" id="PTHR43741">
    <property type="entry name" value="FMN-DEPENDENT NADH-AZOREDUCTASE 1"/>
    <property type="match status" value="1"/>
</dbReference>
<protein>
    <submittedName>
        <fullName evidence="2">NADPH-dependent FMN reductase</fullName>
    </submittedName>
</protein>
<dbReference type="InterPro" id="IPR029039">
    <property type="entry name" value="Flavoprotein-like_sf"/>
</dbReference>
<organism evidence="2 3">
    <name type="scientific">Anaerobacterium chartisolvens</name>
    <dbReference type="NCBI Taxonomy" id="1297424"/>
    <lineage>
        <taxon>Bacteria</taxon>
        <taxon>Bacillati</taxon>
        <taxon>Bacillota</taxon>
        <taxon>Clostridia</taxon>
        <taxon>Eubacteriales</taxon>
        <taxon>Oscillospiraceae</taxon>
        <taxon>Anaerobacterium</taxon>
    </lineage>
</organism>
<dbReference type="EMBL" id="QPJT01000001">
    <property type="protein sequence ID" value="RCX21085.1"/>
    <property type="molecule type" value="Genomic_DNA"/>
</dbReference>
<dbReference type="SUPFAM" id="SSF52218">
    <property type="entry name" value="Flavoproteins"/>
    <property type="match status" value="1"/>
</dbReference>
<gene>
    <name evidence="2" type="ORF">DFR58_101295</name>
</gene>
<dbReference type="RefSeq" id="WP_114296023.1">
    <property type="nucleotide sequence ID" value="NZ_QPJT01000001.1"/>
</dbReference>
<reference evidence="2 3" key="1">
    <citation type="submission" date="2018-07" db="EMBL/GenBank/DDBJ databases">
        <title>Genomic Encyclopedia of Type Strains, Phase IV (KMG-IV): sequencing the most valuable type-strain genomes for metagenomic binning, comparative biology and taxonomic classification.</title>
        <authorList>
            <person name="Goeker M."/>
        </authorList>
    </citation>
    <scope>NUCLEOTIDE SEQUENCE [LARGE SCALE GENOMIC DNA]</scope>
    <source>
        <strain evidence="2 3">DSM 27016</strain>
    </source>
</reference>
<dbReference type="InterPro" id="IPR005025">
    <property type="entry name" value="FMN_Rdtase-like_dom"/>
</dbReference>
<dbReference type="Proteomes" id="UP000253034">
    <property type="component" value="Unassembled WGS sequence"/>
</dbReference>
<dbReference type="Gene3D" id="3.40.50.360">
    <property type="match status" value="1"/>
</dbReference>
<sequence length="233" mass="26560">MEVTIIHGQGHKGSTYHASAIIKERICGSDTVIHEYFMPKDTPAFCTGCSQCILKGEGKCAQHDKVSRIEESILRSQVLIIDSPTYCFEMTGQLKTLFDHFAYMWMIHRPRKEMFTKIGIVVSTSAGAGHKSVTKSIARQLSWWGVPKIHRVHFSCNASVWENVPEKIREKIIKRAEVVSQKVKGQLGKVKTGIKTRLLFGIMRRVQKSNNWNVADKGHWQQNGWLGKARPWR</sequence>